<dbReference type="CDD" id="cd07067">
    <property type="entry name" value="HP_PGM_like"/>
    <property type="match status" value="1"/>
</dbReference>
<accession>A0A9D2BYK2</accession>
<dbReference type="EMBL" id="DXDX01000189">
    <property type="protein sequence ID" value="HIY22306.1"/>
    <property type="molecule type" value="Genomic_DNA"/>
</dbReference>
<dbReference type="InterPro" id="IPR013078">
    <property type="entry name" value="His_Pase_superF_clade-1"/>
</dbReference>
<protein>
    <submittedName>
        <fullName evidence="1">Histidine phosphatase family protein</fullName>
    </submittedName>
</protein>
<dbReference type="InterPro" id="IPR029033">
    <property type="entry name" value="His_PPase_superfam"/>
</dbReference>
<dbReference type="GO" id="GO:0016791">
    <property type="term" value="F:phosphatase activity"/>
    <property type="evidence" value="ECO:0007669"/>
    <property type="project" value="TreeGrafter"/>
</dbReference>
<name>A0A9D2BYK2_9FIRM</name>
<dbReference type="Gene3D" id="3.40.50.1240">
    <property type="entry name" value="Phosphoglycerate mutase-like"/>
    <property type="match status" value="1"/>
</dbReference>
<evidence type="ECO:0000313" key="1">
    <source>
        <dbReference type="EMBL" id="HIY22306.1"/>
    </source>
</evidence>
<dbReference type="GO" id="GO:0005737">
    <property type="term" value="C:cytoplasm"/>
    <property type="evidence" value="ECO:0007669"/>
    <property type="project" value="TreeGrafter"/>
</dbReference>
<evidence type="ECO:0000313" key="2">
    <source>
        <dbReference type="Proteomes" id="UP000823868"/>
    </source>
</evidence>
<comment type="caution">
    <text evidence="1">The sequence shown here is derived from an EMBL/GenBank/DDBJ whole genome shotgun (WGS) entry which is preliminary data.</text>
</comment>
<dbReference type="AlphaFoldDB" id="A0A9D2BYK2"/>
<dbReference type="SMART" id="SM00855">
    <property type="entry name" value="PGAM"/>
    <property type="match status" value="1"/>
</dbReference>
<dbReference type="PANTHER" id="PTHR48100">
    <property type="entry name" value="BROAD-SPECIFICITY PHOSPHATASE YOR283W-RELATED"/>
    <property type="match status" value="1"/>
</dbReference>
<reference evidence="1" key="2">
    <citation type="submission" date="2021-04" db="EMBL/GenBank/DDBJ databases">
        <authorList>
            <person name="Gilroy R."/>
        </authorList>
    </citation>
    <scope>NUCLEOTIDE SEQUENCE</scope>
    <source>
        <strain evidence="1">ChiBcec16_6824</strain>
    </source>
</reference>
<dbReference type="SUPFAM" id="SSF53254">
    <property type="entry name" value="Phosphoglycerate mutase-like"/>
    <property type="match status" value="1"/>
</dbReference>
<sequence length="187" mass="20849">MTEFLLLRHGKTAGNLTGNYVGGRTDQPLCPQGVTELEALPRYFAQRLYVSPMLRCRQTAAILFPDLTPVVVEGFRECDFGAFENRNFHDLEHDPRYRAWVEGNCAGPIPGGEHPDQFMERCRRAFAPLLEQPAPGTTALVVHGGTIMAILSGFAKPAQPYFSYQVKNGGGYCCQWEDGFLTHLKLL</sequence>
<dbReference type="Proteomes" id="UP000823868">
    <property type="component" value="Unassembled WGS sequence"/>
</dbReference>
<organism evidence="1 2">
    <name type="scientific">Candidatus Flavonifractor merdigallinarum</name>
    <dbReference type="NCBI Taxonomy" id="2838589"/>
    <lineage>
        <taxon>Bacteria</taxon>
        <taxon>Bacillati</taxon>
        <taxon>Bacillota</taxon>
        <taxon>Clostridia</taxon>
        <taxon>Eubacteriales</taxon>
        <taxon>Oscillospiraceae</taxon>
        <taxon>Flavonifractor</taxon>
    </lineage>
</organism>
<proteinExistence type="predicted"/>
<dbReference type="Pfam" id="PF00300">
    <property type="entry name" value="His_Phos_1"/>
    <property type="match status" value="1"/>
</dbReference>
<reference evidence="1" key="1">
    <citation type="journal article" date="2021" name="PeerJ">
        <title>Extensive microbial diversity within the chicken gut microbiome revealed by metagenomics and culture.</title>
        <authorList>
            <person name="Gilroy R."/>
            <person name="Ravi A."/>
            <person name="Getino M."/>
            <person name="Pursley I."/>
            <person name="Horton D.L."/>
            <person name="Alikhan N.F."/>
            <person name="Baker D."/>
            <person name="Gharbi K."/>
            <person name="Hall N."/>
            <person name="Watson M."/>
            <person name="Adriaenssens E.M."/>
            <person name="Foster-Nyarko E."/>
            <person name="Jarju S."/>
            <person name="Secka A."/>
            <person name="Antonio M."/>
            <person name="Oren A."/>
            <person name="Chaudhuri R.R."/>
            <person name="La Ragione R."/>
            <person name="Hildebrand F."/>
            <person name="Pallen M.J."/>
        </authorList>
    </citation>
    <scope>NUCLEOTIDE SEQUENCE</scope>
    <source>
        <strain evidence="1">ChiBcec16_6824</strain>
    </source>
</reference>
<dbReference type="InterPro" id="IPR050275">
    <property type="entry name" value="PGM_Phosphatase"/>
</dbReference>
<dbReference type="PANTHER" id="PTHR48100:SF1">
    <property type="entry name" value="HISTIDINE PHOSPHATASE FAMILY PROTEIN-RELATED"/>
    <property type="match status" value="1"/>
</dbReference>
<gene>
    <name evidence="1" type="ORF">H9841_10470</name>
</gene>